<name>A0A9Q4D663_9STAP</name>
<sequence length="152" mass="17063">MKKYLITLVLISVLTLSACGENKDTSKKNNHEDHKTHKTAKEDKETQHQDDHQKFGFKEDEDSDQSASNTQTNESQSEGSGQQSSGDSQQAGNEQNANDSQMQEIEEYEAYLRNKETMTPSDLEHYNDLVGDRELPGDFAERTGHNGVGPEE</sequence>
<evidence type="ECO:0000256" key="1">
    <source>
        <dbReference type="SAM" id="MobiDB-lite"/>
    </source>
</evidence>
<organism evidence="3 4">
    <name type="scientific">Staphylococcus pettenkoferi</name>
    <dbReference type="NCBI Taxonomy" id="170573"/>
    <lineage>
        <taxon>Bacteria</taxon>
        <taxon>Bacillati</taxon>
        <taxon>Bacillota</taxon>
        <taxon>Bacilli</taxon>
        <taxon>Bacillales</taxon>
        <taxon>Staphylococcaceae</taxon>
        <taxon>Staphylococcus</taxon>
    </lineage>
</organism>
<evidence type="ECO:0000313" key="4">
    <source>
        <dbReference type="Proteomes" id="UP001081438"/>
    </source>
</evidence>
<evidence type="ECO:0000313" key="3">
    <source>
        <dbReference type="EMBL" id="MCY1594157.1"/>
    </source>
</evidence>
<feature type="chain" id="PRO_5040158049" description="Lipoprotein" evidence="2">
    <location>
        <begin position="21"/>
        <end position="152"/>
    </location>
</feature>
<reference evidence="3" key="1">
    <citation type="journal article" date="2022" name="Int. J. Mol. Sci.">
        <title>Phenotypic and genotypic virulence characterisation of Staphylococcus pettenkoferi strains isolated from human bloodstream and diabetic foot infections.</title>
        <authorList>
            <person name="Magnan C."/>
        </authorList>
    </citation>
    <scope>NUCLEOTIDE SEQUENCE</scope>
    <source>
        <strain evidence="3">NSP020P</strain>
    </source>
</reference>
<evidence type="ECO:0008006" key="5">
    <source>
        <dbReference type="Google" id="ProtNLM"/>
    </source>
</evidence>
<dbReference type="AlphaFoldDB" id="A0A9Q4D663"/>
<feature type="region of interest" description="Disordered" evidence="1">
    <location>
        <begin position="21"/>
        <end position="152"/>
    </location>
</feature>
<dbReference type="EMBL" id="JANSKX010000009">
    <property type="protein sequence ID" value="MCY1594157.1"/>
    <property type="molecule type" value="Genomic_DNA"/>
</dbReference>
<comment type="caution">
    <text evidence="3">The sequence shown here is derived from an EMBL/GenBank/DDBJ whole genome shotgun (WGS) entry which is preliminary data.</text>
</comment>
<feature type="compositionally biased region" description="Basic and acidic residues" evidence="1">
    <location>
        <begin position="110"/>
        <end position="144"/>
    </location>
</feature>
<feature type="compositionally biased region" description="Basic and acidic residues" evidence="1">
    <location>
        <begin position="21"/>
        <end position="58"/>
    </location>
</feature>
<gene>
    <name evidence="3" type="ORF">NW112_02765</name>
</gene>
<dbReference type="RefSeq" id="WP_268210984.1">
    <property type="nucleotide sequence ID" value="NZ_JANSKK010000005.1"/>
</dbReference>
<protein>
    <recommendedName>
        <fullName evidence="5">Lipoprotein</fullName>
    </recommendedName>
</protein>
<accession>A0A9Q4D663</accession>
<evidence type="ECO:0000256" key="2">
    <source>
        <dbReference type="SAM" id="SignalP"/>
    </source>
</evidence>
<dbReference type="PROSITE" id="PS51257">
    <property type="entry name" value="PROKAR_LIPOPROTEIN"/>
    <property type="match status" value="1"/>
</dbReference>
<feature type="signal peptide" evidence="2">
    <location>
        <begin position="1"/>
        <end position="20"/>
    </location>
</feature>
<proteinExistence type="predicted"/>
<keyword evidence="2" id="KW-0732">Signal</keyword>
<dbReference type="Proteomes" id="UP001081438">
    <property type="component" value="Unassembled WGS sequence"/>
</dbReference>
<feature type="compositionally biased region" description="Polar residues" evidence="1">
    <location>
        <begin position="91"/>
        <end position="103"/>
    </location>
</feature>
<feature type="compositionally biased region" description="Low complexity" evidence="1">
    <location>
        <begin position="74"/>
        <end position="90"/>
    </location>
</feature>